<dbReference type="PANTHER" id="PTHR43877">
    <property type="entry name" value="AMINOALKYLPHOSPHONATE N-ACETYLTRANSFERASE-RELATED-RELATED"/>
    <property type="match status" value="1"/>
</dbReference>
<dbReference type="GO" id="GO:0016747">
    <property type="term" value="F:acyltransferase activity, transferring groups other than amino-acyl groups"/>
    <property type="evidence" value="ECO:0007669"/>
    <property type="project" value="InterPro"/>
</dbReference>
<dbReference type="AlphaFoldDB" id="A0A4R6VBX9"/>
<dbReference type="InterPro" id="IPR050832">
    <property type="entry name" value="Bact_Acetyltransf"/>
</dbReference>
<dbReference type="GO" id="GO:0005840">
    <property type="term" value="C:ribosome"/>
    <property type="evidence" value="ECO:0007669"/>
    <property type="project" value="UniProtKB-KW"/>
</dbReference>
<keyword evidence="4" id="KW-0689">Ribosomal protein</keyword>
<organism evidence="4 5">
    <name type="scientific">Mesocricetibacter intestinalis</name>
    <dbReference type="NCBI Taxonomy" id="1521930"/>
    <lineage>
        <taxon>Bacteria</taxon>
        <taxon>Pseudomonadati</taxon>
        <taxon>Pseudomonadota</taxon>
        <taxon>Gammaproteobacteria</taxon>
        <taxon>Pasteurellales</taxon>
        <taxon>Pasteurellaceae</taxon>
        <taxon>Mesocricetibacter</taxon>
    </lineage>
</organism>
<name>A0A4R6VBX9_9PAST</name>
<evidence type="ECO:0000256" key="1">
    <source>
        <dbReference type="ARBA" id="ARBA00022679"/>
    </source>
</evidence>
<dbReference type="OrthoDB" id="9796919at2"/>
<gene>
    <name evidence="4" type="ORF">EDC45_0458</name>
</gene>
<keyword evidence="5" id="KW-1185">Reference proteome</keyword>
<dbReference type="EMBL" id="SNYQ01000001">
    <property type="protein sequence ID" value="TDQ59798.1"/>
    <property type="molecule type" value="Genomic_DNA"/>
</dbReference>
<dbReference type="SUPFAM" id="SSF55729">
    <property type="entry name" value="Acyl-CoA N-acyltransferases (Nat)"/>
    <property type="match status" value="1"/>
</dbReference>
<sequence length="176" mass="20930">MQIRRLTISDLPQLRQIGIDTFRETFSCSNSAENMSAYLTQSFSLPRLQQELENPHSEFYFAERDNRIAGYLKLNSAQAQTELQDKRAVEIERIYVLQCWQGKGIGQKLYEFALNRAREQQAHYLWLGVWEHNHKALAFYRKNGFTEFDRHIFLLGEDKQRDIMMKRPLLIENQQI</sequence>
<comment type="caution">
    <text evidence="4">The sequence shown here is derived from an EMBL/GenBank/DDBJ whole genome shotgun (WGS) entry which is preliminary data.</text>
</comment>
<dbReference type="Proteomes" id="UP000295657">
    <property type="component" value="Unassembled WGS sequence"/>
</dbReference>
<evidence type="ECO:0000313" key="5">
    <source>
        <dbReference type="Proteomes" id="UP000295657"/>
    </source>
</evidence>
<proteinExistence type="predicted"/>
<evidence type="ECO:0000256" key="2">
    <source>
        <dbReference type="ARBA" id="ARBA00023315"/>
    </source>
</evidence>
<keyword evidence="2" id="KW-0012">Acyltransferase</keyword>
<protein>
    <submittedName>
        <fullName evidence="4">Ribosomal protein S18 acetylase RimI-like enzyme</fullName>
    </submittedName>
</protein>
<dbReference type="RefSeq" id="WP_133543038.1">
    <property type="nucleotide sequence ID" value="NZ_SNYQ01000001.1"/>
</dbReference>
<feature type="domain" description="N-acetyltransferase" evidence="3">
    <location>
        <begin position="1"/>
        <end position="170"/>
    </location>
</feature>
<reference evidence="4 5" key="1">
    <citation type="submission" date="2019-03" db="EMBL/GenBank/DDBJ databases">
        <title>Genomic Encyclopedia of Type Strains, Phase IV (KMG-IV): sequencing the most valuable type-strain genomes for metagenomic binning, comparative biology and taxonomic classification.</title>
        <authorList>
            <person name="Goeker M."/>
        </authorList>
    </citation>
    <scope>NUCLEOTIDE SEQUENCE [LARGE SCALE GENOMIC DNA]</scope>
    <source>
        <strain evidence="4 5">DSM 28403</strain>
    </source>
</reference>
<dbReference type="InterPro" id="IPR000182">
    <property type="entry name" value="GNAT_dom"/>
</dbReference>
<dbReference type="PROSITE" id="PS51186">
    <property type="entry name" value="GNAT"/>
    <property type="match status" value="1"/>
</dbReference>
<evidence type="ECO:0000313" key="4">
    <source>
        <dbReference type="EMBL" id="TDQ59798.1"/>
    </source>
</evidence>
<dbReference type="Pfam" id="PF00583">
    <property type="entry name" value="Acetyltransf_1"/>
    <property type="match status" value="1"/>
</dbReference>
<keyword evidence="1" id="KW-0808">Transferase</keyword>
<accession>A0A4R6VBX9</accession>
<dbReference type="CDD" id="cd04301">
    <property type="entry name" value="NAT_SF"/>
    <property type="match status" value="1"/>
</dbReference>
<dbReference type="Gene3D" id="3.40.630.30">
    <property type="match status" value="1"/>
</dbReference>
<dbReference type="InterPro" id="IPR016181">
    <property type="entry name" value="Acyl_CoA_acyltransferase"/>
</dbReference>
<keyword evidence="4" id="KW-0687">Ribonucleoprotein</keyword>
<evidence type="ECO:0000259" key="3">
    <source>
        <dbReference type="PROSITE" id="PS51186"/>
    </source>
</evidence>